<sequence>MEIQPFVAKQYAFLEKQGLAPKEIEKSIHERFASKEKGAGVACLVTPPKPVTIQADTLADCHPGLKELSRLGHGAFGEVVAVGLDPNATDADRRRVILGGGLYSPLDPGRTYALKQLLLDDWVAADGTVSFSAAVSDWGIQSEMCVAREAGKGAVGPEVFGTWFCSVASGANFGGRDFGFILMDRVRTTFGDAIDEARSHDLVVTADAQRAVMGIHERFYQLGYFHDDAHLYNHAIDLQGRIRLLDFGFVRPWLIGWKERAVRLVARELSDEIEWTPYYRLGRHGKDNVAEEVIELIDRGSIPFRKVYKWGTMAPFTEKSVYSFPPNPDADEAFSDSGNHREKVEDTDGDIQPANLLQA</sequence>
<evidence type="ECO:0000259" key="2">
    <source>
        <dbReference type="PROSITE" id="PS50011"/>
    </source>
</evidence>
<dbReference type="VEuPathDB" id="CryptoDB:Cvel_11414"/>
<evidence type="ECO:0000313" key="3">
    <source>
        <dbReference type="EMBL" id="CEM52641.1"/>
    </source>
</evidence>
<proteinExistence type="predicted"/>
<gene>
    <name evidence="3" type="ORF">Cvel_11414</name>
</gene>
<organism evidence="3">
    <name type="scientific">Chromera velia CCMP2878</name>
    <dbReference type="NCBI Taxonomy" id="1169474"/>
    <lineage>
        <taxon>Eukaryota</taxon>
        <taxon>Sar</taxon>
        <taxon>Alveolata</taxon>
        <taxon>Colpodellida</taxon>
        <taxon>Chromeraceae</taxon>
        <taxon>Chromera</taxon>
    </lineage>
</organism>
<evidence type="ECO:0000256" key="1">
    <source>
        <dbReference type="SAM" id="MobiDB-lite"/>
    </source>
</evidence>
<dbReference type="SUPFAM" id="SSF56112">
    <property type="entry name" value="Protein kinase-like (PK-like)"/>
    <property type="match status" value="1"/>
</dbReference>
<protein>
    <recommendedName>
        <fullName evidence="2">Protein kinase domain-containing protein</fullName>
    </recommendedName>
</protein>
<feature type="domain" description="Protein kinase" evidence="2">
    <location>
        <begin position="65"/>
        <end position="359"/>
    </location>
</feature>
<dbReference type="PhylomeDB" id="A0A0G4I6H0"/>
<name>A0A0G4I6H0_9ALVE</name>
<dbReference type="GO" id="GO:0004672">
    <property type="term" value="F:protein kinase activity"/>
    <property type="evidence" value="ECO:0007669"/>
    <property type="project" value="InterPro"/>
</dbReference>
<dbReference type="InterPro" id="IPR000719">
    <property type="entry name" value="Prot_kinase_dom"/>
</dbReference>
<dbReference type="EMBL" id="CDMZ01005321">
    <property type="protein sequence ID" value="CEM52641.1"/>
    <property type="molecule type" value="Genomic_DNA"/>
</dbReference>
<dbReference type="PROSITE" id="PS50011">
    <property type="entry name" value="PROTEIN_KINASE_DOM"/>
    <property type="match status" value="1"/>
</dbReference>
<accession>A0A0G4I6H0</accession>
<dbReference type="InterPro" id="IPR011009">
    <property type="entry name" value="Kinase-like_dom_sf"/>
</dbReference>
<reference evidence="3" key="1">
    <citation type="submission" date="2014-11" db="EMBL/GenBank/DDBJ databases">
        <authorList>
            <person name="Otto D Thomas"/>
            <person name="Naeem Raeece"/>
        </authorList>
    </citation>
    <scope>NUCLEOTIDE SEQUENCE</scope>
</reference>
<dbReference type="AlphaFoldDB" id="A0A0G4I6H0"/>
<dbReference type="GO" id="GO:0005524">
    <property type="term" value="F:ATP binding"/>
    <property type="evidence" value="ECO:0007669"/>
    <property type="project" value="InterPro"/>
</dbReference>
<feature type="region of interest" description="Disordered" evidence="1">
    <location>
        <begin position="323"/>
        <end position="359"/>
    </location>
</feature>